<evidence type="ECO:0000256" key="2">
    <source>
        <dbReference type="ARBA" id="ARBA00023186"/>
    </source>
</evidence>
<keyword evidence="2" id="KW-0143">Chaperone</keyword>
<evidence type="ECO:0008006" key="6">
    <source>
        <dbReference type="Google" id="ProtNLM"/>
    </source>
</evidence>
<reference evidence="4 5" key="1">
    <citation type="journal article" date="2018" name="Genome Biol. Evol.">
        <title>Multiple Roots of Fruiting Body Formation in Amoebozoa.</title>
        <authorList>
            <person name="Hillmann F."/>
            <person name="Forbes G."/>
            <person name="Novohradska S."/>
            <person name="Ferling I."/>
            <person name="Riege K."/>
            <person name="Groth M."/>
            <person name="Westermann M."/>
            <person name="Marz M."/>
            <person name="Spaller T."/>
            <person name="Winckler T."/>
            <person name="Schaap P."/>
            <person name="Glockner G."/>
        </authorList>
    </citation>
    <scope>NUCLEOTIDE SEQUENCE [LARGE SCALE GENOMIC DNA]</scope>
    <source>
        <strain evidence="4 5">Jena</strain>
    </source>
</reference>
<dbReference type="PANTHER" id="PTHR20903">
    <property type="entry name" value="PREFOLDIN SUBUNIT 1-RELATED"/>
    <property type="match status" value="1"/>
</dbReference>
<dbReference type="InParanoid" id="A0A2P6NK03"/>
<keyword evidence="5" id="KW-1185">Reference proteome</keyword>
<dbReference type="Proteomes" id="UP000241769">
    <property type="component" value="Unassembled WGS sequence"/>
</dbReference>
<evidence type="ECO:0000313" key="4">
    <source>
        <dbReference type="EMBL" id="PRP84287.1"/>
    </source>
</evidence>
<protein>
    <recommendedName>
        <fullName evidence="6">Prefoldin subunit 1</fullName>
    </recommendedName>
</protein>
<dbReference type="STRING" id="1890364.A0A2P6NK03"/>
<dbReference type="InterPro" id="IPR009053">
    <property type="entry name" value="Prefoldin"/>
</dbReference>
<dbReference type="GO" id="GO:0016272">
    <property type="term" value="C:prefoldin complex"/>
    <property type="evidence" value="ECO:0007669"/>
    <property type="project" value="InterPro"/>
</dbReference>
<sequence length="118" mass="13598">MIKIDPANREAFVEIQNKIIETNRHYTNVQNKLQLAEREKRRTLLTIADLESAPANTNTYKLIGKMFLQADLSGLKEELQDVAIKYDNDIQTLSNQAKYLQTSMQDTNKSLEDLIIKD</sequence>
<dbReference type="GO" id="GO:0005737">
    <property type="term" value="C:cytoplasm"/>
    <property type="evidence" value="ECO:0007669"/>
    <property type="project" value="TreeGrafter"/>
</dbReference>
<dbReference type="PANTHER" id="PTHR20903:SF0">
    <property type="entry name" value="PREFOLDIN SUBUNIT 1"/>
    <property type="match status" value="1"/>
</dbReference>
<dbReference type="AlphaFoldDB" id="A0A2P6NK03"/>
<feature type="coiled-coil region" evidence="3">
    <location>
        <begin position="19"/>
        <end position="96"/>
    </location>
</feature>
<evidence type="ECO:0000256" key="3">
    <source>
        <dbReference type="SAM" id="Coils"/>
    </source>
</evidence>
<dbReference type="SUPFAM" id="SSF46579">
    <property type="entry name" value="Prefoldin"/>
    <property type="match status" value="1"/>
</dbReference>
<dbReference type="Gene3D" id="1.10.287.370">
    <property type="match status" value="1"/>
</dbReference>
<evidence type="ECO:0000313" key="5">
    <source>
        <dbReference type="Proteomes" id="UP000241769"/>
    </source>
</evidence>
<dbReference type="InterPro" id="IPR002777">
    <property type="entry name" value="PFD_beta-like"/>
</dbReference>
<organism evidence="4 5">
    <name type="scientific">Planoprotostelium fungivorum</name>
    <dbReference type="NCBI Taxonomy" id="1890364"/>
    <lineage>
        <taxon>Eukaryota</taxon>
        <taxon>Amoebozoa</taxon>
        <taxon>Evosea</taxon>
        <taxon>Variosea</taxon>
        <taxon>Cavosteliida</taxon>
        <taxon>Cavosteliaceae</taxon>
        <taxon>Planoprotostelium</taxon>
    </lineage>
</organism>
<dbReference type="Pfam" id="PF01920">
    <property type="entry name" value="Prefoldin_2"/>
    <property type="match status" value="1"/>
</dbReference>
<keyword evidence="3" id="KW-0175">Coiled coil</keyword>
<dbReference type="EMBL" id="MDYQ01000066">
    <property type="protein sequence ID" value="PRP84287.1"/>
    <property type="molecule type" value="Genomic_DNA"/>
</dbReference>
<dbReference type="GO" id="GO:0051082">
    <property type="term" value="F:unfolded protein binding"/>
    <property type="evidence" value="ECO:0007669"/>
    <property type="project" value="InterPro"/>
</dbReference>
<comment type="similarity">
    <text evidence="1">Belongs to the prefoldin subunit beta family.</text>
</comment>
<dbReference type="FunCoup" id="A0A2P6NK03">
    <property type="interactions" value="415"/>
</dbReference>
<proteinExistence type="inferred from homology"/>
<dbReference type="GO" id="GO:0044183">
    <property type="term" value="F:protein folding chaperone"/>
    <property type="evidence" value="ECO:0007669"/>
    <property type="project" value="TreeGrafter"/>
</dbReference>
<gene>
    <name evidence="4" type="ORF">PROFUN_08307</name>
</gene>
<name>A0A2P6NK03_9EUKA</name>
<dbReference type="OrthoDB" id="5242628at2759"/>
<comment type="caution">
    <text evidence="4">The sequence shown here is derived from an EMBL/GenBank/DDBJ whole genome shotgun (WGS) entry which is preliminary data.</text>
</comment>
<evidence type="ECO:0000256" key="1">
    <source>
        <dbReference type="ARBA" id="ARBA00008045"/>
    </source>
</evidence>
<accession>A0A2P6NK03</accession>